<feature type="chain" id="PRO_5046923293" description="dextransucrase" evidence="12">
    <location>
        <begin position="39"/>
        <end position="1590"/>
    </location>
</feature>
<sequence>MEKNVRFKMHKVKKRWVTLSVASATMLASALGASVASADTDTASDDSNQAVVTGDQTTNNQATDQTSIAATATSEQSASTDAATDQASAAEQTQGTTASTDTAAQTTTNANEAKWVPTENENQGFTDEMLAEAKNVATAESDSIPSDLAKMSNVKQVDGKYYYYDQDGNVKKNFAVSVGDKIYYFDETGAYKDTSKVDADKSSSAVSQNATIFAANNRAYSTSAENFEAVDNYLTADSWYRPKSILKDGKTWTESGKDDFRPLLMAWWPDTETKRNYVNYMNKVVGIDKTYTAETSQADLTAAAELVQARIEQKITTEQNTKWLREAISAFVKTQPQWNGESEKPYDDHLQNGALKFDNQSDLTPDTQSNYRLLNRTPTNQTGSLDSRFTYNANDPLGGYEFLLANDVDNSNPVVQAEQLNWLHYLLNFGSIYAKDADANFDSIRVDAVDNVDADLLQISSDYLKAAYGIDKNNKNANNHVSIVEAWSDNDTPYLHDDGDNLMNMDNKFRLSMLWSLAKPLDKRSGLNPLIHNSLVDREVDDREVETVPSYSFARAHDSEVQDIIRDIIKAEINPNSFGYSFTQEEIDQAFKIYNEDLKKTDKKYTHYNVPLSYTLLLTNKGSIPRVYYGDMFTDDGQYMANKTVNYDAIESLLKARMKYVSGGQAMQNYQIGNGEILTSVRYGKGALKQSDKGDATTRTSGVGVVMGNQPNFSLDGKVVALNMGAAHANQEYRALMVSTKDGVATYATDADASKAGLVKRTDENGYLYFLNDDLKGVANPQVSGFLQVWVPVGAADDQDIRVAASDTASTDGKSLHQDAAMDSRVMFEGFSNFQSFATKEEEYTNVVIANNVDKFVSWGITDFEMAPQYVSSTDGQFLDSVIQNGYAFTDRYDLGMSKANKYGTADQLVKAIKALHAKGLKVMADWVPDQMYTFPKQEVVTVTRTDKFGKPIAGSQINHSLYVTDTKSSGDDYQAKYGGAFLDELKEKYPELFTKKQISTGQAIDPSVKIKQWSAKYFNGSNILGRGADYVLSDQVSNKYFNVASDTLFLPSSLLGKVVESGIRYDGKGYIYNSSATGDQVKASFITEAGNLYYFGKDGYMVTGAQTINGANYFFLENGTALRNTIYTDAQGNSHYYANDGKRYENGYQQFGNDWRYFKDGNMAVGLTTVDGNVQYFDKDGVQAKDKIIVTRDGKVRYFDQHNGNAVTNTFIADKTGHWYYLGKDGVAVTGAQTVGKQKLYFEANGQQVKGDFVTSDEGKLYFYDVDSGDMWTDTFIEDKAGNWFYLGKDGAAVTGAQTIRGQKLYFKANGQQVKGDIVKGTDGKIRYYDAKSGEQVFNKTVKAADGKTYVIGNDGVAVDPSVVKGQTFKDASGALRFYNLKGQLVTGSGWYETANHDWVYIQSGKALTGEQTINGQHLYFKEDGHQVKGQLVTGTDGKVRYYDANSGDQAFNKSVTVNGKTYYFGNDGTAQTAGNPKGQIFKDGSVLRFYSMEGQLVIGSGWYSNAQGQWLYVKNGKVLTGLQTVGSQRVYFDENGIQAKGKAVRTSDGKIRYFDENSGSMITNQWKFVYGQYYYFGNDGAAIYRGWN</sequence>
<dbReference type="InterPro" id="IPR017853">
    <property type="entry name" value="GH"/>
</dbReference>
<dbReference type="Proteomes" id="UP000245369">
    <property type="component" value="Chromosome"/>
</dbReference>
<dbReference type="SUPFAM" id="SSF69360">
    <property type="entry name" value="Cell wall binding repeat"/>
    <property type="match status" value="4"/>
</dbReference>
<evidence type="ECO:0000256" key="12">
    <source>
        <dbReference type="SAM" id="SignalP"/>
    </source>
</evidence>
<dbReference type="InterPro" id="IPR018337">
    <property type="entry name" value="Cell_wall/Cho-bd_repeat"/>
</dbReference>
<evidence type="ECO:0000256" key="6">
    <source>
        <dbReference type="ARBA" id="ARBA00022679"/>
    </source>
</evidence>
<dbReference type="SUPFAM" id="SSF51445">
    <property type="entry name" value="(Trans)glycosidases"/>
    <property type="match status" value="2"/>
</dbReference>
<evidence type="ECO:0000313" key="15">
    <source>
        <dbReference type="Proteomes" id="UP000245369"/>
    </source>
</evidence>
<evidence type="ECO:0000313" key="14">
    <source>
        <dbReference type="EMBL" id="AWN20714.1"/>
    </source>
</evidence>
<dbReference type="InterPro" id="IPR027636">
    <property type="entry name" value="Glucan-bd_rpt"/>
</dbReference>
<dbReference type="InterPro" id="IPR003318">
    <property type="entry name" value="Glyco_hydro70cat"/>
</dbReference>
<keyword evidence="6" id="KW-0808">Transferase</keyword>
<comment type="catalytic activity">
    <reaction evidence="1">
        <text>[(1-&gt;6)-alpha-D-glucosyl](n) + sucrose = [(1-&gt;6)-alpha-D-glucosyl](n+1) + D-fructose</text>
        <dbReference type="Rhea" id="RHEA:18825"/>
        <dbReference type="Rhea" id="RHEA-COMP:11144"/>
        <dbReference type="Rhea" id="RHEA-COMP:11145"/>
        <dbReference type="ChEBI" id="CHEBI:17992"/>
        <dbReference type="ChEBI" id="CHEBI:18269"/>
        <dbReference type="ChEBI" id="CHEBI:37721"/>
        <dbReference type="EC" id="2.4.1.5"/>
    </reaction>
</comment>
<dbReference type="Gene3D" id="2.30.30.420">
    <property type="entry name" value="glucansucrase"/>
    <property type="match status" value="1"/>
</dbReference>
<keyword evidence="7 12" id="KW-0732">Signal</keyword>
<feature type="region of interest" description="Disordered" evidence="11">
    <location>
        <begin position="39"/>
        <end position="119"/>
    </location>
</feature>
<evidence type="ECO:0000256" key="4">
    <source>
        <dbReference type="ARBA" id="ARBA00012592"/>
    </source>
</evidence>
<keyword evidence="8" id="KW-0677">Repeat</keyword>
<feature type="signal peptide" evidence="12">
    <location>
        <begin position="1"/>
        <end position="38"/>
    </location>
</feature>
<dbReference type="Gene3D" id="2.30.30.20">
    <property type="entry name" value="Aspartate carbamoyltransferase regulatory subunit, C-terminal domain"/>
    <property type="match status" value="1"/>
</dbReference>
<protein>
    <recommendedName>
        <fullName evidence="4">dextransucrase</fullName>
        <ecNumber evidence="4">2.4.1.5</ecNumber>
    </recommendedName>
    <alternativeName>
        <fullName evidence="9">Dextransucrase</fullName>
    </alternativeName>
    <alternativeName>
        <fullName evidence="10">Sucrose 6-glucosyltransferase</fullName>
    </alternativeName>
</protein>
<dbReference type="Gene3D" id="2.10.270.10">
    <property type="entry name" value="Cholin Binding"/>
    <property type="match status" value="5"/>
</dbReference>
<proteinExistence type="inferred from homology"/>
<dbReference type="GeneID" id="93923840"/>
<dbReference type="EC" id="2.4.1.5" evidence="4"/>
<gene>
    <name evidence="14" type="ORF">DK182_04840</name>
</gene>
<feature type="compositionally biased region" description="Low complexity" evidence="11">
    <location>
        <begin position="39"/>
        <end position="108"/>
    </location>
</feature>
<dbReference type="NCBIfam" id="TIGR04035">
    <property type="entry name" value="glucan_65_rpt"/>
    <property type="match status" value="5"/>
</dbReference>
<dbReference type="InterPro" id="IPR022263">
    <property type="entry name" value="KxYKxGKxW"/>
</dbReference>
<dbReference type="Pfam" id="PF19127">
    <property type="entry name" value="Choline_bind_3"/>
    <property type="match status" value="6"/>
</dbReference>
<evidence type="ECO:0000256" key="9">
    <source>
        <dbReference type="ARBA" id="ARBA00029911"/>
    </source>
</evidence>
<dbReference type="Pfam" id="PF02324">
    <property type="entry name" value="Glyco_hydro_70"/>
    <property type="match status" value="1"/>
</dbReference>
<evidence type="ECO:0000256" key="2">
    <source>
        <dbReference type="ARBA" id="ARBA00003243"/>
    </source>
</evidence>
<dbReference type="RefSeq" id="WP_002961335.1">
    <property type="nucleotide sequence ID" value="NZ_CP029490.1"/>
</dbReference>
<evidence type="ECO:0000256" key="11">
    <source>
        <dbReference type="SAM" id="MobiDB-lite"/>
    </source>
</evidence>
<organism evidence="14 15">
    <name type="scientific">Streptococcus sobrinus</name>
    <dbReference type="NCBI Taxonomy" id="1310"/>
    <lineage>
        <taxon>Bacteria</taxon>
        <taxon>Bacillati</taxon>
        <taxon>Bacillota</taxon>
        <taxon>Bacilli</taxon>
        <taxon>Lactobacillales</taxon>
        <taxon>Streptococcaceae</taxon>
        <taxon>Streptococcus</taxon>
    </lineage>
</organism>
<accession>A0ABM6W5M4</accession>
<evidence type="ECO:0000259" key="13">
    <source>
        <dbReference type="Pfam" id="PF02324"/>
    </source>
</evidence>
<keyword evidence="5" id="KW-0328">Glycosyltransferase</keyword>
<evidence type="ECO:0000256" key="7">
    <source>
        <dbReference type="ARBA" id="ARBA00022729"/>
    </source>
</evidence>
<reference evidence="14 15" key="1">
    <citation type="submission" date="2018-05" db="EMBL/GenBank/DDBJ databases">
        <title>Complete genome sequences of Streptococcus sobrinus.</title>
        <authorList>
            <person name="Sales M."/>
            <person name="Jensen P.A."/>
        </authorList>
    </citation>
    <scope>NUCLEOTIDE SEQUENCE [LARGE SCALE GENOMIC DNA]</scope>
    <source>
        <strain evidence="14 15">SL1</strain>
    </source>
</reference>
<comment type="similarity">
    <text evidence="3">Belongs to the glycosyl hydrolase 70 family.</text>
</comment>
<dbReference type="EMBL" id="CP029490">
    <property type="protein sequence ID" value="AWN20714.1"/>
    <property type="molecule type" value="Genomic_DNA"/>
</dbReference>
<evidence type="ECO:0000256" key="8">
    <source>
        <dbReference type="ARBA" id="ARBA00022737"/>
    </source>
</evidence>
<feature type="domain" description="Glycoside hydrolase family 70 catalytic" evidence="13">
    <location>
        <begin position="263"/>
        <end position="1069"/>
    </location>
</feature>
<evidence type="ECO:0000256" key="3">
    <source>
        <dbReference type="ARBA" id="ARBA00009247"/>
    </source>
</evidence>
<comment type="function">
    <text evidence="2">Production of extracellular glucans, that are thought to play a key role in the development of the dental plaque because of their ability to adhere to smooth surfaces and mediate the aggregation of bacterial cells and food debris.</text>
</comment>
<dbReference type="NCBIfam" id="TIGR03715">
    <property type="entry name" value="KxYKxGKxW"/>
    <property type="match status" value="1"/>
</dbReference>
<dbReference type="Gene3D" id="3.20.20.470">
    <property type="entry name" value="Glucansucrase"/>
    <property type="match status" value="1"/>
</dbReference>
<name>A0ABM6W5M4_9STRE</name>
<keyword evidence="15" id="KW-1185">Reference proteome</keyword>
<evidence type="ECO:0000256" key="10">
    <source>
        <dbReference type="ARBA" id="ARBA00032238"/>
    </source>
</evidence>
<evidence type="ECO:0000256" key="1">
    <source>
        <dbReference type="ARBA" id="ARBA00001152"/>
    </source>
</evidence>
<dbReference type="Pfam" id="PF19258">
    <property type="entry name" value="KxYKxGKxW_sig"/>
    <property type="match status" value="1"/>
</dbReference>
<dbReference type="Pfam" id="PF01473">
    <property type="entry name" value="Choline_bind_1"/>
    <property type="match status" value="2"/>
</dbReference>
<evidence type="ECO:0000256" key="5">
    <source>
        <dbReference type="ARBA" id="ARBA00022676"/>
    </source>
</evidence>